<keyword evidence="2 7" id="KW-0863">Zinc-finger</keyword>
<keyword evidence="3" id="KW-0862">Zinc</keyword>
<gene>
    <name evidence="10" type="ORF">HDK90DRAFT_336900</name>
</gene>
<evidence type="ECO:0000256" key="7">
    <source>
        <dbReference type="PROSITE-ProRule" id="PRU00094"/>
    </source>
</evidence>
<dbReference type="SMART" id="SM00401">
    <property type="entry name" value="ZnF_GATA"/>
    <property type="match status" value="2"/>
</dbReference>
<dbReference type="PROSITE" id="PS00463">
    <property type="entry name" value="ZN2_CY6_FUNGAL_1"/>
    <property type="match status" value="1"/>
</dbReference>
<protein>
    <recommendedName>
        <fullName evidence="9">GATA-type domain-containing protein</fullName>
    </recommendedName>
</protein>
<dbReference type="InterPro" id="IPR001138">
    <property type="entry name" value="Zn2Cys6_DnaBD"/>
</dbReference>
<feature type="compositionally biased region" description="Basic and acidic residues" evidence="8">
    <location>
        <begin position="463"/>
        <end position="482"/>
    </location>
</feature>
<evidence type="ECO:0000256" key="3">
    <source>
        <dbReference type="ARBA" id="ARBA00022833"/>
    </source>
</evidence>
<dbReference type="SUPFAM" id="SSF57716">
    <property type="entry name" value="Glucocorticoid receptor-like (DNA-binding domain)"/>
    <property type="match status" value="2"/>
</dbReference>
<evidence type="ECO:0000259" key="9">
    <source>
        <dbReference type="PROSITE" id="PS50114"/>
    </source>
</evidence>
<feature type="region of interest" description="Disordered" evidence="8">
    <location>
        <begin position="1"/>
        <end position="39"/>
    </location>
</feature>
<dbReference type="PANTHER" id="PTHR47172:SF24">
    <property type="entry name" value="GATA ZINC FINGER DOMAIN-CONTAINING PROTEIN 14-RELATED"/>
    <property type="match status" value="1"/>
</dbReference>
<evidence type="ECO:0000313" key="11">
    <source>
        <dbReference type="Proteomes" id="UP001492380"/>
    </source>
</evidence>
<name>A0ABR1YFH9_9PEZI</name>
<dbReference type="PANTHER" id="PTHR47172">
    <property type="entry name" value="OS01G0976800 PROTEIN"/>
    <property type="match status" value="1"/>
</dbReference>
<feature type="region of interest" description="Disordered" evidence="8">
    <location>
        <begin position="306"/>
        <end position="522"/>
    </location>
</feature>
<keyword evidence="1" id="KW-0479">Metal-binding</keyword>
<dbReference type="CDD" id="cd00202">
    <property type="entry name" value="ZnF_GATA"/>
    <property type="match status" value="2"/>
</dbReference>
<evidence type="ECO:0000313" key="10">
    <source>
        <dbReference type="EMBL" id="KAK8228804.1"/>
    </source>
</evidence>
<evidence type="ECO:0000256" key="2">
    <source>
        <dbReference type="ARBA" id="ARBA00022771"/>
    </source>
</evidence>
<keyword evidence="5" id="KW-0804">Transcription</keyword>
<feature type="compositionally biased region" description="Basic and acidic residues" evidence="8">
    <location>
        <begin position="236"/>
        <end position="254"/>
    </location>
</feature>
<sequence>MSSVSDTALYGASSSSSSMSSPPSNLATPPPRPSRRPANSACVNCSIKKCKCEPQPGSTTCKNCFRHNYKCDFNRHSSISKGNSKEYRKMADSTPVSKPYQCVDCGTTITGQWRSGPEGRNTLCNACGPVRRARGATNMKESEEKLRPSEKPLPLDRPRVSVSAQKTPTDLSLTKIPITRECYDCGTRNTVKWRRGAYGPGTLCNTCGGRWYREEKKKEIEQANDRSPDEIVARRETTRADHQHPSSARMDAEYPKPSSGFTAINAEENTEQQQQQRPHPAATSPPADADLYGASRMDSMFSTIREGNCPQLTPMPSTRPPAQNDTPSPDPAPARESLPARKSAPRTSTPPPAQKLARKPAARKSTPSPVQKSTPQSVPSLEFVPKMPQKHMAARKMAPPKILLSKESHEDGERRQQERTHRSGSAANDSAERSEERHNSDAGQKRPRDDSVDSSLYRPPTPRPEKLRKTAEAALRESDLQRSKGNKPQDLPKESSTQEDPHAPITEPAVPHGSDGANCHDQSCFQGKEIQINPRDKGLEQSSPLLQNSVLPTQESPVASSATKITHVQPPSLNKDLEAEHPRIVSFPGRIEIPTLPVEYKMTYYRLYKDRVHPWDCMYKDWMHDSSAVSKMLDHAVAFVACHITQPDIEYASPVEHYNNVKRLFYENAEGNLTQVLRALMILHWWDGGSSTEGIYSAPWWNSIAITLAVRCGFVKDEQWRSSSGLAQLQRHMWRRLLGRDRLWAFLLNVPPCQTDEQRLEEQSVQLDDEESLFRCVRERNPEPALKEWIRRISITTHRTPFAIGCYTRKQGQLCLAYLTFVVQQLVSRPGSQTAVVIACCLISSLLKIFQIGGNLRFLDATASHIINMALQPLHAAAKVQVLSDPAKAHIKDLCMAVDKLAVHSVMAQKIRDKGYLAKDIEQQPELPRLEAPSEEDLQFFPGLKSVDSKLIRRLLKFENEVQPHLSKPSGS</sequence>
<proteinExistence type="predicted"/>
<feature type="compositionally biased region" description="Polar residues" evidence="8">
    <location>
        <begin position="310"/>
        <end position="327"/>
    </location>
</feature>
<evidence type="ECO:0000256" key="6">
    <source>
        <dbReference type="ARBA" id="ARBA00023242"/>
    </source>
</evidence>
<accession>A0ABR1YFH9</accession>
<feature type="domain" description="GATA-type" evidence="9">
    <location>
        <begin position="96"/>
        <end position="135"/>
    </location>
</feature>
<feature type="region of interest" description="Disordered" evidence="8">
    <location>
        <begin position="135"/>
        <end position="167"/>
    </location>
</feature>
<keyword evidence="11" id="KW-1185">Reference proteome</keyword>
<evidence type="ECO:0000256" key="5">
    <source>
        <dbReference type="ARBA" id="ARBA00023163"/>
    </source>
</evidence>
<dbReference type="SUPFAM" id="SSF57701">
    <property type="entry name" value="Zn2/Cys6 DNA-binding domain"/>
    <property type="match status" value="1"/>
</dbReference>
<feature type="compositionally biased region" description="Polar residues" evidence="8">
    <location>
        <begin position="365"/>
        <end position="379"/>
    </location>
</feature>
<dbReference type="InterPro" id="IPR013088">
    <property type="entry name" value="Znf_NHR/GATA"/>
</dbReference>
<dbReference type="InterPro" id="IPR036864">
    <property type="entry name" value="Zn2-C6_fun-type_DNA-bd_sf"/>
</dbReference>
<evidence type="ECO:0000256" key="1">
    <source>
        <dbReference type="ARBA" id="ARBA00022723"/>
    </source>
</evidence>
<dbReference type="EMBL" id="JBBWRZ010000009">
    <property type="protein sequence ID" value="KAK8228804.1"/>
    <property type="molecule type" value="Genomic_DNA"/>
</dbReference>
<dbReference type="CDD" id="cd12148">
    <property type="entry name" value="fungal_TF_MHR"/>
    <property type="match status" value="1"/>
</dbReference>
<dbReference type="Proteomes" id="UP001492380">
    <property type="component" value="Unassembled WGS sequence"/>
</dbReference>
<keyword evidence="6" id="KW-0539">Nucleus</keyword>
<dbReference type="PROSITE" id="PS00344">
    <property type="entry name" value="GATA_ZN_FINGER_1"/>
    <property type="match status" value="1"/>
</dbReference>
<feature type="region of interest" description="Disordered" evidence="8">
    <location>
        <begin position="236"/>
        <end position="292"/>
    </location>
</feature>
<keyword evidence="4" id="KW-0805">Transcription regulation</keyword>
<reference evidence="10 11" key="1">
    <citation type="submission" date="2024-04" db="EMBL/GenBank/DDBJ databases">
        <title>Phyllosticta paracitricarpa is synonymous to the EU quarantine fungus P. citricarpa based on phylogenomic analyses.</title>
        <authorList>
            <consortium name="Lawrence Berkeley National Laboratory"/>
            <person name="Van Ingen-Buijs V.A."/>
            <person name="Van Westerhoven A.C."/>
            <person name="Haridas S."/>
            <person name="Skiadas P."/>
            <person name="Martin F."/>
            <person name="Groenewald J.Z."/>
            <person name="Crous P.W."/>
            <person name="Seidl M.F."/>
        </authorList>
    </citation>
    <scope>NUCLEOTIDE SEQUENCE [LARGE SCALE GENOMIC DNA]</scope>
    <source>
        <strain evidence="10 11">CBS 123374</strain>
    </source>
</reference>
<dbReference type="Pfam" id="PF00320">
    <property type="entry name" value="GATA"/>
    <property type="match status" value="2"/>
</dbReference>
<evidence type="ECO:0000256" key="4">
    <source>
        <dbReference type="ARBA" id="ARBA00023015"/>
    </source>
</evidence>
<organism evidence="10 11">
    <name type="scientific">Phyllosticta capitalensis</name>
    <dbReference type="NCBI Taxonomy" id="121624"/>
    <lineage>
        <taxon>Eukaryota</taxon>
        <taxon>Fungi</taxon>
        <taxon>Dikarya</taxon>
        <taxon>Ascomycota</taxon>
        <taxon>Pezizomycotina</taxon>
        <taxon>Dothideomycetes</taxon>
        <taxon>Dothideomycetes incertae sedis</taxon>
        <taxon>Botryosphaeriales</taxon>
        <taxon>Phyllostictaceae</taxon>
        <taxon>Phyllosticta</taxon>
    </lineage>
</organism>
<dbReference type="Gene3D" id="3.30.50.10">
    <property type="entry name" value="Erythroid Transcription Factor GATA-1, subunit A"/>
    <property type="match status" value="2"/>
</dbReference>
<feature type="compositionally biased region" description="Basic and acidic residues" evidence="8">
    <location>
        <begin position="430"/>
        <end position="451"/>
    </location>
</feature>
<evidence type="ECO:0000256" key="8">
    <source>
        <dbReference type="SAM" id="MobiDB-lite"/>
    </source>
</evidence>
<feature type="compositionally biased region" description="Low complexity" evidence="8">
    <location>
        <begin position="13"/>
        <end position="24"/>
    </location>
</feature>
<dbReference type="PROSITE" id="PS50114">
    <property type="entry name" value="GATA_ZN_FINGER_2"/>
    <property type="match status" value="2"/>
</dbReference>
<feature type="compositionally biased region" description="Basic and acidic residues" evidence="8">
    <location>
        <begin position="140"/>
        <end position="159"/>
    </location>
</feature>
<feature type="domain" description="GATA-type" evidence="9">
    <location>
        <begin position="180"/>
        <end position="235"/>
    </location>
</feature>
<dbReference type="InterPro" id="IPR000679">
    <property type="entry name" value="Znf_GATA"/>
</dbReference>
<feature type="compositionally biased region" description="Basic and acidic residues" evidence="8">
    <location>
        <begin position="404"/>
        <end position="421"/>
    </location>
</feature>
<comment type="caution">
    <text evidence="10">The sequence shown here is derived from an EMBL/GenBank/DDBJ whole genome shotgun (WGS) entry which is preliminary data.</text>
</comment>